<dbReference type="Gene3D" id="3.30.2290.10">
    <property type="entry name" value="PmbA/TldD superfamily"/>
    <property type="match status" value="1"/>
</dbReference>
<dbReference type="InterPro" id="IPR036059">
    <property type="entry name" value="TldD/PmbA_sf"/>
</dbReference>
<dbReference type="InterPro" id="IPR035068">
    <property type="entry name" value="TldD/PmbA_N"/>
</dbReference>
<dbReference type="PANTHER" id="PTHR30624:SF0">
    <property type="entry name" value="METALLOPROTEASE SLR0863"/>
    <property type="match status" value="1"/>
</dbReference>
<dbReference type="Proteomes" id="UP000198619">
    <property type="component" value="Unassembled WGS sequence"/>
</dbReference>
<keyword evidence="9" id="KW-1185">Reference proteome</keyword>
<dbReference type="InterPro" id="IPR045570">
    <property type="entry name" value="Metalloprtase-TldD/E_cen_dom"/>
</dbReference>
<evidence type="ECO:0000259" key="7">
    <source>
        <dbReference type="Pfam" id="PF19290"/>
    </source>
</evidence>
<evidence type="ECO:0000313" key="9">
    <source>
        <dbReference type="Proteomes" id="UP000198619"/>
    </source>
</evidence>
<sequence length="458" mass="51071">MIALEEYKKFFKGYTELRVQENLSNNIRILKGDINNNSKSSSKGISSRVNIGGCWGFASNSMVNSNSITEVINLAEKNSEFLGKYNEKEFTPFKENIACINKEFRTKKTKLTQKQLIDFVREIDNYIANKYKKLSSRTVNLNCISQERDFINSEGSRIKSFIPRSNIVISLVAEDNLGMPITLYTLLGGLGEFEDKFNKPQDLFKEVDSLYERLMKKREGVYALAGLKECILDTKITGLFAHEAIGHTTEADLVLAGSIAGRNLNNIIASEKITLKDCAHTLFDKPCPIPVYIDDEGTKGEDVTLIENGVLKSYMHNKETANLFGDDPKGNARAYEFFDEPIIRMRNTCIMPGNDKIEHMISSIEDGYYLTSASNGQADTTSEFMFGITEGYEIKKGKLGRAIKDLTISGVAFDVLKTASMVSEEFKWSSGGFCGKKQMNLVGMGGPSIKCKVNIGGR</sequence>
<gene>
    <name evidence="8" type="ORF">SAMN04488528_10764</name>
</gene>
<feature type="domain" description="Metalloprotease TldD/E N-terminal" evidence="5">
    <location>
        <begin position="16"/>
        <end position="78"/>
    </location>
</feature>
<name>A0A1I1BCJ8_9CLOT</name>
<feature type="domain" description="Metalloprotease TldD/E central" evidence="7">
    <location>
        <begin position="111"/>
        <end position="193"/>
    </location>
</feature>
<evidence type="ECO:0000259" key="6">
    <source>
        <dbReference type="Pfam" id="PF19289"/>
    </source>
</evidence>
<dbReference type="InterPro" id="IPR045569">
    <property type="entry name" value="Metalloprtase-TldD/E_C"/>
</dbReference>
<dbReference type="PANTHER" id="PTHR30624">
    <property type="entry name" value="UNCHARACTERIZED PROTEIN TLDD AND PMBA"/>
    <property type="match status" value="1"/>
</dbReference>
<reference evidence="8 9" key="1">
    <citation type="submission" date="2016-10" db="EMBL/GenBank/DDBJ databases">
        <authorList>
            <person name="de Groot N.N."/>
        </authorList>
    </citation>
    <scope>NUCLEOTIDE SEQUENCE [LARGE SCALE GENOMIC DNA]</scope>
    <source>
        <strain evidence="8 9">DSM 12271</strain>
    </source>
</reference>
<dbReference type="InterPro" id="IPR051463">
    <property type="entry name" value="Peptidase_U62_metallo"/>
</dbReference>
<keyword evidence="2" id="KW-0645">Protease</keyword>
<protein>
    <submittedName>
        <fullName evidence="8">TldD protein</fullName>
    </submittedName>
</protein>
<dbReference type="InterPro" id="IPR002510">
    <property type="entry name" value="Metalloprtase-TldD/E_N"/>
</dbReference>
<dbReference type="RefSeq" id="WP_090043284.1">
    <property type="nucleotide sequence ID" value="NZ_FOKI01000076.1"/>
</dbReference>
<keyword evidence="4" id="KW-0482">Metalloprotease</keyword>
<evidence type="ECO:0000313" key="8">
    <source>
        <dbReference type="EMBL" id="SFB46468.1"/>
    </source>
</evidence>
<evidence type="ECO:0000256" key="3">
    <source>
        <dbReference type="ARBA" id="ARBA00022801"/>
    </source>
</evidence>
<dbReference type="EMBL" id="FOKI01000076">
    <property type="protein sequence ID" value="SFB46468.1"/>
    <property type="molecule type" value="Genomic_DNA"/>
</dbReference>
<evidence type="ECO:0000256" key="2">
    <source>
        <dbReference type="ARBA" id="ARBA00022670"/>
    </source>
</evidence>
<dbReference type="STRING" id="84698.SAMN04488528_10764"/>
<accession>A0A1I1BCJ8</accession>
<dbReference type="Pfam" id="PF19290">
    <property type="entry name" value="PmbA_TldD_2nd"/>
    <property type="match status" value="1"/>
</dbReference>
<proteinExistence type="inferred from homology"/>
<dbReference type="Pfam" id="PF01523">
    <property type="entry name" value="PmbA_TldD_1st"/>
    <property type="match status" value="1"/>
</dbReference>
<dbReference type="GO" id="GO:0005829">
    <property type="term" value="C:cytosol"/>
    <property type="evidence" value="ECO:0007669"/>
    <property type="project" value="TreeGrafter"/>
</dbReference>
<dbReference type="GO" id="GO:0006508">
    <property type="term" value="P:proteolysis"/>
    <property type="evidence" value="ECO:0007669"/>
    <property type="project" value="UniProtKB-KW"/>
</dbReference>
<dbReference type="Pfam" id="PF19289">
    <property type="entry name" value="PmbA_TldD_3rd"/>
    <property type="match status" value="1"/>
</dbReference>
<dbReference type="OrthoDB" id="9803213at2"/>
<evidence type="ECO:0000256" key="1">
    <source>
        <dbReference type="ARBA" id="ARBA00005836"/>
    </source>
</evidence>
<keyword evidence="3" id="KW-0378">Hydrolase</keyword>
<organism evidence="8 9">
    <name type="scientific">Clostridium frigidicarnis</name>
    <dbReference type="NCBI Taxonomy" id="84698"/>
    <lineage>
        <taxon>Bacteria</taxon>
        <taxon>Bacillati</taxon>
        <taxon>Bacillota</taxon>
        <taxon>Clostridia</taxon>
        <taxon>Eubacteriales</taxon>
        <taxon>Clostridiaceae</taxon>
        <taxon>Clostridium</taxon>
    </lineage>
</organism>
<dbReference type="AlphaFoldDB" id="A0A1I1BCJ8"/>
<dbReference type="SUPFAM" id="SSF111283">
    <property type="entry name" value="Putative modulator of DNA gyrase, PmbA/TldD"/>
    <property type="match status" value="1"/>
</dbReference>
<dbReference type="GO" id="GO:0008237">
    <property type="term" value="F:metallopeptidase activity"/>
    <property type="evidence" value="ECO:0007669"/>
    <property type="project" value="UniProtKB-KW"/>
</dbReference>
<feature type="domain" description="Metalloprotease TldD/E C-terminal" evidence="6">
    <location>
        <begin position="230"/>
        <end position="454"/>
    </location>
</feature>
<evidence type="ECO:0000259" key="5">
    <source>
        <dbReference type="Pfam" id="PF01523"/>
    </source>
</evidence>
<comment type="similarity">
    <text evidence="1">Belongs to the peptidase U62 family.</text>
</comment>
<evidence type="ECO:0000256" key="4">
    <source>
        <dbReference type="ARBA" id="ARBA00023049"/>
    </source>
</evidence>